<evidence type="ECO:0000313" key="2">
    <source>
        <dbReference type="Proteomes" id="UP000003778"/>
    </source>
</evidence>
<evidence type="ECO:0000313" key="1">
    <source>
        <dbReference type="EMBL" id="EIJ29577.1"/>
    </source>
</evidence>
<sequence>MMKYNARKNFRALFFEKVRLFLIEFYKIRSFYSRFGY</sequence>
<name>A0ABP2NX35_HAEPA</name>
<organism evidence="1 2">
    <name type="scientific">Haemophilus parainfluenzae HK2019</name>
    <dbReference type="NCBI Taxonomy" id="1095746"/>
    <lineage>
        <taxon>Bacteria</taxon>
        <taxon>Pseudomonadati</taxon>
        <taxon>Pseudomonadota</taxon>
        <taxon>Gammaproteobacteria</taxon>
        <taxon>Pasteurellales</taxon>
        <taxon>Pasteurellaceae</taxon>
        <taxon>Haemophilus</taxon>
    </lineage>
</organism>
<reference evidence="1 2" key="1">
    <citation type="submission" date="2012-04" db="EMBL/GenBank/DDBJ databases">
        <authorList>
            <person name="Durkin A.S."/>
            <person name="McCorrison J."/>
            <person name="Torralba M."/>
            <person name="Gillis M."/>
            <person name="Methe B."/>
            <person name="Sutton G."/>
            <person name="Nelson K.E."/>
        </authorList>
    </citation>
    <scope>NUCLEOTIDE SEQUENCE [LARGE SCALE GENOMIC DNA]</scope>
    <source>
        <strain evidence="1 2">HK2019</strain>
    </source>
</reference>
<dbReference type="EMBL" id="AJTC01000031">
    <property type="protein sequence ID" value="EIJ29577.1"/>
    <property type="molecule type" value="Genomic_DNA"/>
</dbReference>
<dbReference type="Proteomes" id="UP000003778">
    <property type="component" value="Unassembled WGS sequence"/>
</dbReference>
<proteinExistence type="predicted"/>
<gene>
    <name evidence="1" type="ORF">HMPREF1119_0760</name>
</gene>
<comment type="caution">
    <text evidence="1">The sequence shown here is derived from an EMBL/GenBank/DDBJ whole genome shotgun (WGS) entry which is preliminary data.</text>
</comment>
<keyword evidence="2" id="KW-1185">Reference proteome</keyword>
<accession>A0ABP2NX35</accession>
<protein>
    <submittedName>
        <fullName evidence="1">Uncharacterized protein</fullName>
    </submittedName>
</protein>